<comment type="caution">
    <text evidence="8">The sequence shown here is derived from an EMBL/GenBank/DDBJ whole genome shotgun (WGS) entry which is preliminary data.</text>
</comment>
<proteinExistence type="inferred from homology"/>
<evidence type="ECO:0000313" key="8">
    <source>
        <dbReference type="EMBL" id="GAL33615.1"/>
    </source>
</evidence>
<keyword evidence="3" id="KW-0235">DNA replication</keyword>
<dbReference type="GO" id="GO:0016787">
    <property type="term" value="F:hydrolase activity"/>
    <property type="evidence" value="ECO:0007669"/>
    <property type="project" value="UniProtKB-KW"/>
</dbReference>
<reference evidence="8 9" key="1">
    <citation type="submission" date="2014-09" db="EMBL/GenBank/DDBJ databases">
        <title>Vibrio maritimus JCM 19240. (C210) whole genome shotgun sequence.</title>
        <authorList>
            <person name="Sawabe T."/>
            <person name="Meirelles P."/>
            <person name="Nakanishi M."/>
            <person name="Sayaka M."/>
            <person name="Hattori M."/>
            <person name="Ohkuma M."/>
        </authorList>
    </citation>
    <scope>NUCLEOTIDE SEQUENCE [LARGE SCALE GENOMIC DNA]</scope>
    <source>
        <strain evidence="8 9">JCM 19240</strain>
    </source>
</reference>
<keyword evidence="4" id="KW-0540">Nuclease</keyword>
<dbReference type="InterPro" id="IPR008766">
    <property type="entry name" value="Replication_gene_A-like"/>
</dbReference>
<evidence type="ECO:0000256" key="3">
    <source>
        <dbReference type="ARBA" id="ARBA00022705"/>
    </source>
</evidence>
<organism evidence="8 9">
    <name type="scientific">Vibrio maritimus</name>
    <dbReference type="NCBI Taxonomy" id="990268"/>
    <lineage>
        <taxon>Bacteria</taxon>
        <taxon>Pseudomonadati</taxon>
        <taxon>Pseudomonadota</taxon>
        <taxon>Gammaproteobacteria</taxon>
        <taxon>Vibrionales</taxon>
        <taxon>Vibrionaceae</taxon>
        <taxon>Vibrio</taxon>
    </lineage>
</organism>
<comment type="function">
    <text evidence="1">Possible endonuclease which induces a single-strand cut and initiates DNA replication.</text>
</comment>
<keyword evidence="9" id="KW-1185">Reference proteome</keyword>
<evidence type="ECO:0000256" key="4">
    <source>
        <dbReference type="ARBA" id="ARBA00022722"/>
    </source>
</evidence>
<evidence type="ECO:0000256" key="6">
    <source>
        <dbReference type="ARBA" id="ARBA00022801"/>
    </source>
</evidence>
<dbReference type="Pfam" id="PF05840">
    <property type="entry name" value="Phage_GPA"/>
    <property type="match status" value="1"/>
</dbReference>
<feature type="domain" description="Replication gene A protein-like" evidence="7">
    <location>
        <begin position="6"/>
        <end position="231"/>
    </location>
</feature>
<dbReference type="GO" id="GO:0006260">
    <property type="term" value="P:DNA replication"/>
    <property type="evidence" value="ECO:0007669"/>
    <property type="project" value="UniProtKB-KW"/>
</dbReference>
<evidence type="ECO:0000256" key="1">
    <source>
        <dbReference type="ARBA" id="ARBA00003293"/>
    </source>
</evidence>
<name>A0A090T0S2_9VIBR</name>
<dbReference type="Proteomes" id="UP000029224">
    <property type="component" value="Unassembled WGS sequence"/>
</dbReference>
<evidence type="ECO:0000313" key="9">
    <source>
        <dbReference type="Proteomes" id="UP000029224"/>
    </source>
</evidence>
<accession>A0A090T0S2</accession>
<keyword evidence="6" id="KW-0378">Hydrolase</keyword>
<reference evidence="8 9" key="2">
    <citation type="submission" date="2014-09" db="EMBL/GenBank/DDBJ databases">
        <authorList>
            <consortium name="NBRP consortium"/>
            <person name="Sawabe T."/>
            <person name="Meirelles P."/>
            <person name="Nakanishi M."/>
            <person name="Sayaka M."/>
            <person name="Hattori M."/>
            <person name="Ohkuma M."/>
        </authorList>
    </citation>
    <scope>NUCLEOTIDE SEQUENCE [LARGE SCALE GENOMIC DNA]</scope>
    <source>
        <strain evidence="8 9">JCM 19240</strain>
    </source>
</reference>
<evidence type="ECO:0000256" key="5">
    <source>
        <dbReference type="ARBA" id="ARBA00022759"/>
    </source>
</evidence>
<dbReference type="GO" id="GO:0004519">
    <property type="term" value="F:endonuclease activity"/>
    <property type="evidence" value="ECO:0007669"/>
    <property type="project" value="UniProtKB-KW"/>
</dbReference>
<protein>
    <submittedName>
        <fullName evidence="8">Putative replication protein</fullName>
    </submittedName>
</protein>
<dbReference type="AlphaFoldDB" id="A0A090T0S2"/>
<gene>
    <name evidence="8" type="ORF">JCM19240_2311</name>
</gene>
<comment type="similarity">
    <text evidence="2">Belongs to the phage GPA family.</text>
</comment>
<evidence type="ECO:0000259" key="7">
    <source>
        <dbReference type="Pfam" id="PF05840"/>
    </source>
</evidence>
<sequence>MTTNTIAKNLSTPLSKIELNLSEEDLRVKAKELAETMLARRRGCMNDERALPYLRELVERQGLKPYGGQYSVQGEVARYSHKNWWLRGLRKVLRRNIETVLHHLNQVNKQKSLYCSQPTLIARQNQRAYQMAYLENTIATNELGQSFSLLELSQKGVSDPKIRKGELMVRARGFEDLANELGHVATFLTFTCPSKYHRSYSKTGHANPKWDGYTPLDGQSYLNEVWVLMRSN</sequence>
<evidence type="ECO:0000256" key="2">
    <source>
        <dbReference type="ARBA" id="ARBA00009260"/>
    </source>
</evidence>
<keyword evidence="5" id="KW-0255">Endonuclease</keyword>
<dbReference type="EMBL" id="BBMT01000003">
    <property type="protein sequence ID" value="GAL33615.1"/>
    <property type="molecule type" value="Genomic_DNA"/>
</dbReference>